<dbReference type="Proteomes" id="UP000431264">
    <property type="component" value="Unassembled WGS sequence"/>
</dbReference>
<dbReference type="AlphaFoldDB" id="A0A6I4ITD1"/>
<name>A0A6I4ITD1_9FLAO</name>
<evidence type="ECO:0000313" key="2">
    <source>
        <dbReference type="Proteomes" id="UP000431264"/>
    </source>
</evidence>
<dbReference type="Pfam" id="PF14595">
    <property type="entry name" value="Thioredoxin_9"/>
    <property type="match status" value="1"/>
</dbReference>
<evidence type="ECO:0000313" key="1">
    <source>
        <dbReference type="EMBL" id="MVO10105.1"/>
    </source>
</evidence>
<dbReference type="InterPro" id="IPR036249">
    <property type="entry name" value="Thioredoxin-like_sf"/>
</dbReference>
<protein>
    <submittedName>
        <fullName evidence="1">Thioredoxin family protein</fullName>
    </submittedName>
</protein>
<dbReference type="EMBL" id="WQLW01000010">
    <property type="protein sequence ID" value="MVO10105.1"/>
    <property type="molecule type" value="Genomic_DNA"/>
</dbReference>
<dbReference type="Gene3D" id="3.40.30.10">
    <property type="entry name" value="Glutaredoxin"/>
    <property type="match status" value="1"/>
</dbReference>
<sequence>MKNIIEKALSNAVTYETYKTIVAKLMEEGKVTGHTQSEALLHYSQLNETRMKRLDKTIAITDAIQKKIKELPISLTWLVISEGWCGDAAQLLPIMNKMAEFSSKIDLKIVLRDDNEALMNVFLTNGSRSIPKLILWDATTKEVIGDWGPRPLPAKKLIADYKALHGVIDETAKIELQKWYLQDKGITTQEEIYDLIASYLHERKSNSEEILH</sequence>
<dbReference type="SUPFAM" id="SSF52833">
    <property type="entry name" value="Thioredoxin-like"/>
    <property type="match status" value="1"/>
</dbReference>
<accession>A0A6I4ITD1</accession>
<keyword evidence="2" id="KW-1185">Reference proteome</keyword>
<reference evidence="2" key="1">
    <citation type="submission" date="2019-05" db="EMBL/GenBank/DDBJ databases">
        <title>Flavobacterium profundi sp. nov., isolated from a deep-sea seamount.</title>
        <authorList>
            <person name="Zhang D.-C."/>
        </authorList>
    </citation>
    <scope>NUCLEOTIDE SEQUENCE [LARGE SCALE GENOMIC DNA]</scope>
    <source>
        <strain evidence="2">TP390</strain>
    </source>
</reference>
<comment type="caution">
    <text evidence="1">The sequence shown here is derived from an EMBL/GenBank/DDBJ whole genome shotgun (WGS) entry which is preliminary data.</text>
</comment>
<organism evidence="1 2">
    <name type="scientific">Flavobacterium profundi</name>
    <dbReference type="NCBI Taxonomy" id="1774945"/>
    <lineage>
        <taxon>Bacteria</taxon>
        <taxon>Pseudomonadati</taxon>
        <taxon>Bacteroidota</taxon>
        <taxon>Flavobacteriia</taxon>
        <taxon>Flavobacteriales</taxon>
        <taxon>Flavobacteriaceae</taxon>
        <taxon>Flavobacterium</taxon>
    </lineage>
</organism>
<gene>
    <name evidence="1" type="ORF">GOQ30_13110</name>
</gene>
<proteinExistence type="predicted"/>
<dbReference type="RefSeq" id="WP_140998494.1">
    <property type="nucleotide sequence ID" value="NZ_VDCZ01000010.1"/>
</dbReference>
<dbReference type="OrthoDB" id="6120799at2"/>